<feature type="region of interest" description="Disordered" evidence="1">
    <location>
        <begin position="141"/>
        <end position="161"/>
    </location>
</feature>
<dbReference type="AlphaFoldDB" id="A0A023WZA9"/>
<dbReference type="KEGG" id="pstu:UIB01_20460"/>
<name>A0A023WZA9_STUST</name>
<proteinExistence type="predicted"/>
<dbReference type="RefSeq" id="WP_003464199.1">
    <property type="nucleotide sequence ID" value="NZ_JAFLNK010000001.1"/>
</dbReference>
<protein>
    <submittedName>
        <fullName evidence="2">Uncharacterized protein</fullName>
    </submittedName>
</protein>
<dbReference type="PATRIC" id="fig|316.97.peg.4091"/>
<evidence type="ECO:0000313" key="3">
    <source>
        <dbReference type="Proteomes" id="UP000025238"/>
    </source>
</evidence>
<accession>A0A023WZA9</accession>
<evidence type="ECO:0000256" key="1">
    <source>
        <dbReference type="SAM" id="MobiDB-lite"/>
    </source>
</evidence>
<dbReference type="GeneID" id="300418431"/>
<sequence length="161" mass="17970">MDTLTKTPSSNSEILFLIDKKTQQTKIELGSLLCAFSAPTTLAKAAASIWENELLIKEDPDSGSPLYYLPMQLSADFIDLILDQLDSDSRTDAVQFRDACRTIEASANKISRLQQTKPHVYETWLKWMDSDEATQTMHKILSRQHQHPPATSPNHAAPGGQ</sequence>
<gene>
    <name evidence="2" type="ORF">UIB01_20460</name>
</gene>
<dbReference type="Proteomes" id="UP000025238">
    <property type="component" value="Chromosome"/>
</dbReference>
<organism evidence="2 3">
    <name type="scientific">Stutzerimonas stutzeri</name>
    <name type="common">Pseudomonas stutzeri</name>
    <dbReference type="NCBI Taxonomy" id="316"/>
    <lineage>
        <taxon>Bacteria</taxon>
        <taxon>Pseudomonadati</taxon>
        <taxon>Pseudomonadota</taxon>
        <taxon>Gammaproteobacteria</taxon>
        <taxon>Pseudomonadales</taxon>
        <taxon>Pseudomonadaceae</taxon>
        <taxon>Stutzerimonas</taxon>
    </lineage>
</organism>
<dbReference type="EMBL" id="CP007509">
    <property type="protein sequence ID" value="AHY45144.1"/>
    <property type="molecule type" value="Genomic_DNA"/>
</dbReference>
<evidence type="ECO:0000313" key="2">
    <source>
        <dbReference type="EMBL" id="AHY45144.1"/>
    </source>
</evidence>
<reference evidence="2 3" key="1">
    <citation type="submission" date="2014-03" db="EMBL/GenBank/DDBJ databases">
        <title>Complete genome sequence of Pseudomonas stutzeri 19SMN4.</title>
        <authorList>
            <person name="Brunet-Galmes I."/>
            <person name="Nogales B."/>
            <person name="Busquets A."/>
            <person name="Pena A."/>
            <person name="Gomila M."/>
            <person name="Garcia-Valdes E."/>
            <person name="Lalucat J."/>
            <person name="Bennasar A."/>
            <person name="Bosch R."/>
        </authorList>
    </citation>
    <scope>NUCLEOTIDE SEQUENCE [LARGE SCALE GENOMIC DNA]</scope>
    <source>
        <strain evidence="2 3">19SMN4</strain>
    </source>
</reference>